<dbReference type="PANTHER" id="PTHR23531:SF1">
    <property type="entry name" value="QUINOLENE RESISTANCE PROTEIN NORA"/>
    <property type="match status" value="1"/>
</dbReference>
<dbReference type="Gene3D" id="1.20.1250.20">
    <property type="entry name" value="MFS general substrate transporter like domains"/>
    <property type="match status" value="2"/>
</dbReference>
<dbReference type="InParanoid" id="A0A517SIY6"/>
<dbReference type="InterPro" id="IPR052714">
    <property type="entry name" value="MFS_Exporter"/>
</dbReference>
<accession>A0A517SIY6</accession>
<dbReference type="PROSITE" id="PS50850">
    <property type="entry name" value="MFS"/>
    <property type="match status" value="1"/>
</dbReference>
<evidence type="ECO:0000256" key="3">
    <source>
        <dbReference type="ARBA" id="ARBA00023136"/>
    </source>
</evidence>
<dbReference type="GO" id="GO:0022857">
    <property type="term" value="F:transmembrane transporter activity"/>
    <property type="evidence" value="ECO:0007669"/>
    <property type="project" value="InterPro"/>
</dbReference>
<feature type="transmembrane region" description="Helical" evidence="4">
    <location>
        <begin position="184"/>
        <end position="203"/>
    </location>
</feature>
<gene>
    <name evidence="6" type="primary">csbX</name>
    <name evidence="6" type="ORF">Pan44_41190</name>
</gene>
<dbReference type="InterPro" id="IPR004748">
    <property type="entry name" value="Polyol_permease-like"/>
</dbReference>
<keyword evidence="2 4" id="KW-1133">Transmembrane helix</keyword>
<protein>
    <submittedName>
        <fullName evidence="6">Alpha-ketoglutarate permease</fullName>
    </submittedName>
</protein>
<reference evidence="6 7" key="1">
    <citation type="submission" date="2019-02" db="EMBL/GenBank/DDBJ databases">
        <title>Deep-cultivation of Planctomycetes and their phenomic and genomic characterization uncovers novel biology.</title>
        <authorList>
            <person name="Wiegand S."/>
            <person name="Jogler M."/>
            <person name="Boedeker C."/>
            <person name="Pinto D."/>
            <person name="Vollmers J."/>
            <person name="Rivas-Marin E."/>
            <person name="Kohn T."/>
            <person name="Peeters S.H."/>
            <person name="Heuer A."/>
            <person name="Rast P."/>
            <person name="Oberbeckmann S."/>
            <person name="Bunk B."/>
            <person name="Jeske O."/>
            <person name="Meyerdierks A."/>
            <person name="Storesund J.E."/>
            <person name="Kallscheuer N."/>
            <person name="Luecker S."/>
            <person name="Lage O.M."/>
            <person name="Pohl T."/>
            <person name="Merkel B.J."/>
            <person name="Hornburger P."/>
            <person name="Mueller R.-W."/>
            <person name="Bruemmer F."/>
            <person name="Labrenz M."/>
            <person name="Spormann A.M."/>
            <person name="Op den Camp H."/>
            <person name="Overmann J."/>
            <person name="Amann R."/>
            <person name="Jetten M.S.M."/>
            <person name="Mascher T."/>
            <person name="Medema M.H."/>
            <person name="Devos D.P."/>
            <person name="Kaster A.-K."/>
            <person name="Ovreas L."/>
            <person name="Rohde M."/>
            <person name="Galperin M.Y."/>
            <person name="Jogler C."/>
        </authorList>
    </citation>
    <scope>NUCLEOTIDE SEQUENCE [LARGE SCALE GENOMIC DNA]</scope>
    <source>
        <strain evidence="6 7">Pan44</strain>
    </source>
</reference>
<dbReference type="Pfam" id="PF07690">
    <property type="entry name" value="MFS_1"/>
    <property type="match status" value="1"/>
</dbReference>
<feature type="domain" description="Major facilitator superfamily (MFS) profile" evidence="5">
    <location>
        <begin position="23"/>
        <end position="418"/>
    </location>
</feature>
<dbReference type="InterPro" id="IPR036259">
    <property type="entry name" value="MFS_trans_sf"/>
</dbReference>
<evidence type="ECO:0000256" key="4">
    <source>
        <dbReference type="SAM" id="Phobius"/>
    </source>
</evidence>
<dbReference type="RefSeq" id="WP_145032903.1">
    <property type="nucleotide sequence ID" value="NZ_CP036271.1"/>
</dbReference>
<keyword evidence="1 4" id="KW-0812">Transmembrane</keyword>
<dbReference type="PANTHER" id="PTHR23531">
    <property type="entry name" value="QUINOLENE RESISTANCE PROTEIN NORA"/>
    <property type="match status" value="1"/>
</dbReference>
<evidence type="ECO:0000259" key="5">
    <source>
        <dbReference type="PROSITE" id="PS50850"/>
    </source>
</evidence>
<dbReference type="CDD" id="cd17337">
    <property type="entry name" value="MFS_CsbX"/>
    <property type="match status" value="1"/>
</dbReference>
<feature type="transmembrane region" description="Helical" evidence="4">
    <location>
        <begin position="122"/>
        <end position="142"/>
    </location>
</feature>
<evidence type="ECO:0000256" key="2">
    <source>
        <dbReference type="ARBA" id="ARBA00022989"/>
    </source>
</evidence>
<dbReference type="SUPFAM" id="SSF103473">
    <property type="entry name" value="MFS general substrate transporter"/>
    <property type="match status" value="1"/>
</dbReference>
<dbReference type="FunCoup" id="A0A517SIY6">
    <property type="interactions" value="12"/>
</dbReference>
<sequence>MQAADTLEPPPRSLIDRLGIHPPLVWGYVGLLLFMIGDGVEAGYLSKYLVDRNIATEDSVGLVFTAYGLAVALAAWLSGALSDLWGPRQVMAVGLAIWIAFEVGLLVLGIGPGNYALTMVMYTLRGLGYPLFAYGFLVWISVAAPDRRLGTAVGWFWFAFTGGLLALGPLAASLAIPQIGPMQTLWLSLGLVVIGGLIALLGLQEPIGKRRLAPAGEHPVRTLLSSISIAWRHPKTAIGCIVRIINTAPQNGFLVFMPIYFTKTIGFTQEQWLQMLSFMFISNVIWNLLFGIIGDKLGWRQTVAFCGGLGCTITTLLLYYVPTTQGANYPLCVLAAVLYGATLAGYVPLSALMPSLAPESKGAAMSLLNLGAGASNWVGPAIVSLFWTRYGVGTVMWIFAILYIISAVLALFLKLPERKPA</sequence>
<feature type="transmembrane region" description="Helical" evidence="4">
    <location>
        <begin position="394"/>
        <end position="413"/>
    </location>
</feature>
<dbReference type="KEGG" id="ccos:Pan44_41190"/>
<keyword evidence="3 4" id="KW-0472">Membrane</keyword>
<feature type="transmembrane region" description="Helical" evidence="4">
    <location>
        <begin position="60"/>
        <end position="78"/>
    </location>
</feature>
<feature type="transmembrane region" description="Helical" evidence="4">
    <location>
        <begin position="272"/>
        <end position="290"/>
    </location>
</feature>
<feature type="transmembrane region" description="Helical" evidence="4">
    <location>
        <begin position="327"/>
        <end position="347"/>
    </location>
</feature>
<feature type="transmembrane region" description="Helical" evidence="4">
    <location>
        <begin position="20"/>
        <end position="40"/>
    </location>
</feature>
<dbReference type="Proteomes" id="UP000315700">
    <property type="component" value="Chromosome"/>
</dbReference>
<dbReference type="NCBIfam" id="TIGR00897">
    <property type="entry name" value="2A0118"/>
    <property type="match status" value="1"/>
</dbReference>
<dbReference type="InterPro" id="IPR020846">
    <property type="entry name" value="MFS_dom"/>
</dbReference>
<dbReference type="OrthoDB" id="3522477at2"/>
<dbReference type="AlphaFoldDB" id="A0A517SIY6"/>
<feature type="transmembrane region" description="Helical" evidence="4">
    <location>
        <begin position="90"/>
        <end position="110"/>
    </location>
</feature>
<keyword evidence="7" id="KW-1185">Reference proteome</keyword>
<organism evidence="6 7">
    <name type="scientific">Caulifigura coniformis</name>
    <dbReference type="NCBI Taxonomy" id="2527983"/>
    <lineage>
        <taxon>Bacteria</taxon>
        <taxon>Pseudomonadati</taxon>
        <taxon>Planctomycetota</taxon>
        <taxon>Planctomycetia</taxon>
        <taxon>Planctomycetales</taxon>
        <taxon>Planctomycetaceae</taxon>
        <taxon>Caulifigura</taxon>
    </lineage>
</organism>
<feature type="transmembrane region" description="Helical" evidence="4">
    <location>
        <begin position="367"/>
        <end position="388"/>
    </location>
</feature>
<proteinExistence type="predicted"/>
<name>A0A517SIY6_9PLAN</name>
<dbReference type="InterPro" id="IPR011701">
    <property type="entry name" value="MFS"/>
</dbReference>
<dbReference type="EMBL" id="CP036271">
    <property type="protein sequence ID" value="QDT56069.1"/>
    <property type="molecule type" value="Genomic_DNA"/>
</dbReference>
<feature type="transmembrane region" description="Helical" evidence="4">
    <location>
        <begin position="154"/>
        <end position="172"/>
    </location>
</feature>
<evidence type="ECO:0000313" key="7">
    <source>
        <dbReference type="Proteomes" id="UP000315700"/>
    </source>
</evidence>
<evidence type="ECO:0000313" key="6">
    <source>
        <dbReference type="EMBL" id="QDT56069.1"/>
    </source>
</evidence>
<feature type="transmembrane region" description="Helical" evidence="4">
    <location>
        <begin position="302"/>
        <end position="321"/>
    </location>
</feature>
<dbReference type="GO" id="GO:0016020">
    <property type="term" value="C:membrane"/>
    <property type="evidence" value="ECO:0007669"/>
    <property type="project" value="InterPro"/>
</dbReference>
<evidence type="ECO:0000256" key="1">
    <source>
        <dbReference type="ARBA" id="ARBA00022692"/>
    </source>
</evidence>